<name>A0A6J0N7V1_RAPSA</name>
<protein>
    <submittedName>
        <fullName evidence="3">Uncharacterized protein LOC108850998</fullName>
    </submittedName>
</protein>
<sequence>MVHCQLGSGITASFWHDNWTSFGPLIELVGDRGPQITGIHIDAVVSEALNGDGWRLDSMRSRSPTITLLRACLPNAQEVINSEVDDTFVWIPEPGRGDGSFSASSTWRALHHYPTVVYWHKAVWFTGRVPKHAFISWLAARDRLTTRDRMLSWGLTVPANCVLCASHSESRDHLFFDCTYSTQVWTFFVNRLHISPPQGFEAILRWLTAPSRDANVTLLVRLIFQAVLYLLWKERNGRVHSSVEKSPGAIISEVKHLIRLRLDPIARRQVLAPGEFSVLAVWLQSFD</sequence>
<dbReference type="Pfam" id="PF13966">
    <property type="entry name" value="zf-RVT"/>
    <property type="match status" value="1"/>
</dbReference>
<dbReference type="Proteomes" id="UP000504610">
    <property type="component" value="Chromosome 4"/>
</dbReference>
<reference evidence="2" key="1">
    <citation type="journal article" date="2019" name="Database">
        <title>The radish genome database (RadishGD): an integrated information resource for radish genomics.</title>
        <authorList>
            <person name="Yu H.J."/>
            <person name="Baek S."/>
            <person name="Lee Y.J."/>
            <person name="Cho A."/>
            <person name="Mun J.H."/>
        </authorList>
    </citation>
    <scope>NUCLEOTIDE SEQUENCE [LARGE SCALE GENOMIC DNA]</scope>
    <source>
        <strain evidence="2">cv. WK10039</strain>
    </source>
</reference>
<dbReference type="GeneID" id="108850998"/>
<dbReference type="InterPro" id="IPR026960">
    <property type="entry name" value="RVT-Znf"/>
</dbReference>
<dbReference type="RefSeq" id="XP_018479938.1">
    <property type="nucleotide sequence ID" value="XM_018624436.2"/>
</dbReference>
<accession>A0A6J0N7V1</accession>
<keyword evidence="2" id="KW-1185">Reference proteome</keyword>
<dbReference type="PANTHER" id="PTHR33116">
    <property type="entry name" value="REVERSE TRANSCRIPTASE ZINC-BINDING DOMAIN-CONTAINING PROTEIN-RELATED-RELATED"/>
    <property type="match status" value="1"/>
</dbReference>
<dbReference type="OrthoDB" id="1021566at2759"/>
<gene>
    <name evidence="3" type="primary">LOC108850998</name>
</gene>
<dbReference type="AlphaFoldDB" id="A0A6J0N7V1"/>
<reference evidence="3" key="2">
    <citation type="submission" date="2025-08" db="UniProtKB">
        <authorList>
            <consortium name="RefSeq"/>
        </authorList>
    </citation>
    <scope>IDENTIFICATION</scope>
    <source>
        <tissue evidence="3">Leaf</tissue>
    </source>
</reference>
<organism evidence="2 3">
    <name type="scientific">Raphanus sativus</name>
    <name type="common">Radish</name>
    <name type="synonym">Raphanus raphanistrum var. sativus</name>
    <dbReference type="NCBI Taxonomy" id="3726"/>
    <lineage>
        <taxon>Eukaryota</taxon>
        <taxon>Viridiplantae</taxon>
        <taxon>Streptophyta</taxon>
        <taxon>Embryophyta</taxon>
        <taxon>Tracheophyta</taxon>
        <taxon>Spermatophyta</taxon>
        <taxon>Magnoliopsida</taxon>
        <taxon>eudicotyledons</taxon>
        <taxon>Gunneridae</taxon>
        <taxon>Pentapetalae</taxon>
        <taxon>rosids</taxon>
        <taxon>malvids</taxon>
        <taxon>Brassicales</taxon>
        <taxon>Brassicaceae</taxon>
        <taxon>Brassiceae</taxon>
        <taxon>Raphanus</taxon>
    </lineage>
</organism>
<evidence type="ECO:0000313" key="2">
    <source>
        <dbReference type="Proteomes" id="UP000504610"/>
    </source>
</evidence>
<evidence type="ECO:0000259" key="1">
    <source>
        <dbReference type="Pfam" id="PF13966"/>
    </source>
</evidence>
<evidence type="ECO:0000313" key="3">
    <source>
        <dbReference type="RefSeq" id="XP_018479938.1"/>
    </source>
</evidence>
<dbReference type="KEGG" id="rsz:108850998"/>
<proteinExistence type="predicted"/>
<feature type="domain" description="Reverse transcriptase zinc-binding" evidence="1">
    <location>
        <begin position="101"/>
        <end position="185"/>
    </location>
</feature>
<dbReference type="PANTHER" id="PTHR33116:SF80">
    <property type="entry name" value="REVERSE TRANSCRIPTASE ZINC-BINDING DOMAIN-CONTAINING PROTEIN"/>
    <property type="match status" value="1"/>
</dbReference>